<dbReference type="GO" id="GO:0005886">
    <property type="term" value="C:plasma membrane"/>
    <property type="evidence" value="ECO:0007669"/>
    <property type="project" value="TreeGrafter"/>
</dbReference>
<comment type="function">
    <text evidence="7">Reversible hydration of carbon dioxide.</text>
</comment>
<feature type="chain" id="PRO_5043091773" description="Carbonic anhydrase" evidence="7">
    <location>
        <begin position="21"/>
        <end position="307"/>
    </location>
</feature>
<keyword evidence="5" id="KW-0325">Glycoprotein</keyword>
<evidence type="ECO:0000256" key="7">
    <source>
        <dbReference type="RuleBase" id="RU367011"/>
    </source>
</evidence>
<dbReference type="PROSITE" id="PS51144">
    <property type="entry name" value="ALPHA_CA_2"/>
    <property type="match status" value="1"/>
</dbReference>
<evidence type="ECO:0000256" key="6">
    <source>
        <dbReference type="ARBA" id="ARBA00023239"/>
    </source>
</evidence>
<dbReference type="Gene3D" id="3.10.200.10">
    <property type="entry name" value="Alpha carbonic anhydrase"/>
    <property type="match status" value="1"/>
</dbReference>
<evidence type="ECO:0000256" key="2">
    <source>
        <dbReference type="ARBA" id="ARBA00012925"/>
    </source>
</evidence>
<keyword evidence="4 7" id="KW-0862">Zinc</keyword>
<dbReference type="InterPro" id="IPR001148">
    <property type="entry name" value="CA_dom"/>
</dbReference>
<name>A0AAV2KDD6_KNICA</name>
<comment type="catalytic activity">
    <reaction evidence="7">
        <text>hydrogencarbonate + H(+) = CO2 + H2O</text>
        <dbReference type="Rhea" id="RHEA:10748"/>
        <dbReference type="ChEBI" id="CHEBI:15377"/>
        <dbReference type="ChEBI" id="CHEBI:15378"/>
        <dbReference type="ChEBI" id="CHEBI:16526"/>
        <dbReference type="ChEBI" id="CHEBI:17544"/>
        <dbReference type="EC" id="4.2.1.1"/>
    </reaction>
</comment>
<evidence type="ECO:0000313" key="10">
    <source>
        <dbReference type="Proteomes" id="UP001497482"/>
    </source>
</evidence>
<keyword evidence="7" id="KW-0732">Signal</keyword>
<comment type="similarity">
    <text evidence="1 7">Belongs to the alpha-carbonic anhydrase family.</text>
</comment>
<dbReference type="Proteomes" id="UP001497482">
    <property type="component" value="Chromosome 18"/>
</dbReference>
<dbReference type="FunFam" id="3.10.200.10:FF:000003">
    <property type="entry name" value="Carbonic anhydrase 12"/>
    <property type="match status" value="1"/>
</dbReference>
<gene>
    <name evidence="9" type="ORF">KC01_LOCUS17855</name>
</gene>
<keyword evidence="3 7" id="KW-0479">Metal-binding</keyword>
<dbReference type="SMART" id="SM01057">
    <property type="entry name" value="Carb_anhydrase"/>
    <property type="match status" value="1"/>
</dbReference>
<accession>A0AAV2KDD6</accession>
<keyword evidence="6 7" id="KW-0456">Lyase</keyword>
<evidence type="ECO:0000256" key="4">
    <source>
        <dbReference type="ARBA" id="ARBA00022833"/>
    </source>
</evidence>
<dbReference type="PANTHER" id="PTHR18952">
    <property type="entry name" value="CARBONIC ANHYDRASE"/>
    <property type="match status" value="1"/>
</dbReference>
<comment type="cofactor">
    <cofactor evidence="7">
        <name>Zn(2+)</name>
        <dbReference type="ChEBI" id="CHEBI:29105"/>
    </cofactor>
</comment>
<protein>
    <recommendedName>
        <fullName evidence="2 7">Carbonic anhydrase</fullName>
        <ecNumber evidence="2 7">4.2.1.1</ecNumber>
    </recommendedName>
</protein>
<feature type="domain" description="Alpha-carbonic anhydrase" evidence="8">
    <location>
        <begin position="25"/>
        <end position="287"/>
    </location>
</feature>
<evidence type="ECO:0000256" key="5">
    <source>
        <dbReference type="ARBA" id="ARBA00023180"/>
    </source>
</evidence>
<dbReference type="PROSITE" id="PS00162">
    <property type="entry name" value="ALPHA_CA_1"/>
    <property type="match status" value="1"/>
</dbReference>
<keyword evidence="10" id="KW-1185">Reference proteome</keyword>
<reference evidence="9 10" key="1">
    <citation type="submission" date="2024-04" db="EMBL/GenBank/DDBJ databases">
        <authorList>
            <person name="Waldvogel A.-M."/>
            <person name="Schoenle A."/>
        </authorList>
    </citation>
    <scope>NUCLEOTIDE SEQUENCE [LARGE SCALE GENOMIC DNA]</scope>
</reference>
<organism evidence="9 10">
    <name type="scientific">Knipowitschia caucasica</name>
    <name type="common">Caucasian dwarf goby</name>
    <name type="synonym">Pomatoschistus caucasicus</name>
    <dbReference type="NCBI Taxonomy" id="637954"/>
    <lineage>
        <taxon>Eukaryota</taxon>
        <taxon>Metazoa</taxon>
        <taxon>Chordata</taxon>
        <taxon>Craniata</taxon>
        <taxon>Vertebrata</taxon>
        <taxon>Euteleostomi</taxon>
        <taxon>Actinopterygii</taxon>
        <taxon>Neopterygii</taxon>
        <taxon>Teleostei</taxon>
        <taxon>Neoteleostei</taxon>
        <taxon>Acanthomorphata</taxon>
        <taxon>Gobiaria</taxon>
        <taxon>Gobiiformes</taxon>
        <taxon>Gobioidei</taxon>
        <taxon>Gobiidae</taxon>
        <taxon>Gobiinae</taxon>
        <taxon>Knipowitschia</taxon>
    </lineage>
</organism>
<dbReference type="InterPro" id="IPR018338">
    <property type="entry name" value="Carbonic_anhydrase_a-class_CS"/>
</dbReference>
<evidence type="ECO:0000256" key="3">
    <source>
        <dbReference type="ARBA" id="ARBA00022723"/>
    </source>
</evidence>
<dbReference type="PANTHER" id="PTHR18952:SF200">
    <property type="entry name" value="CARBONIC ANHYDRASE"/>
    <property type="match status" value="1"/>
</dbReference>
<dbReference type="AlphaFoldDB" id="A0AAV2KDD6"/>
<evidence type="ECO:0000259" key="8">
    <source>
        <dbReference type="PROSITE" id="PS51144"/>
    </source>
</evidence>
<dbReference type="SUPFAM" id="SSF51069">
    <property type="entry name" value="Carbonic anhydrase"/>
    <property type="match status" value="1"/>
</dbReference>
<dbReference type="Pfam" id="PF00194">
    <property type="entry name" value="Carb_anhydrase"/>
    <property type="match status" value="1"/>
</dbReference>
<dbReference type="EMBL" id="OZ035840">
    <property type="protein sequence ID" value="CAL1587968.1"/>
    <property type="molecule type" value="Genomic_DNA"/>
</dbReference>
<dbReference type="InterPro" id="IPR036398">
    <property type="entry name" value="CA_dom_sf"/>
</dbReference>
<dbReference type="EC" id="4.2.1.1" evidence="2 7"/>
<proteinExistence type="inferred from homology"/>
<dbReference type="InterPro" id="IPR023561">
    <property type="entry name" value="Carbonic_anhydrase_a-class"/>
</dbReference>
<evidence type="ECO:0000313" key="9">
    <source>
        <dbReference type="EMBL" id="CAL1587968.1"/>
    </source>
</evidence>
<sequence>MMNLIGIAIVVLSITPLVHSSNNSFAWCYHDASCNAATWATQVAQHCAGSRQSPIDIMSKKAKYNANLTSFKFTNFDSKTALTTIMNTGRTVKVVIGSGVTVSGGGLSEAYTSHQLNLHWGNGTSVPGSEHTMDGKRYPMELHILSTKSSHKGNMTVSMADSKGFAAFGFLVQVDEKTTGKPMAWKTLTSYLSQISQKDQSVSVSGISLDELLTGVNRKRFYRYMGSLTTPTCDEAVVWTVFKEPVVVSKDLINLFASTVRIGNGTSVYMRNTYRSVQAEQGVTHSSGPMTRPTFGLFLIALALWMS</sequence>
<dbReference type="GO" id="GO:0004089">
    <property type="term" value="F:carbonate dehydratase activity"/>
    <property type="evidence" value="ECO:0007669"/>
    <property type="project" value="UniProtKB-UniRule"/>
</dbReference>
<dbReference type="GO" id="GO:0008270">
    <property type="term" value="F:zinc ion binding"/>
    <property type="evidence" value="ECO:0007669"/>
    <property type="project" value="UniProtKB-UniRule"/>
</dbReference>
<evidence type="ECO:0000256" key="1">
    <source>
        <dbReference type="ARBA" id="ARBA00010718"/>
    </source>
</evidence>
<feature type="signal peptide" evidence="7">
    <location>
        <begin position="1"/>
        <end position="20"/>
    </location>
</feature>